<dbReference type="InterPro" id="IPR008775">
    <property type="entry name" value="Phytyl_CoA_dOase-like"/>
</dbReference>
<dbReference type="EMBL" id="VLTL01000104">
    <property type="protein sequence ID" value="KAA0160873.1"/>
    <property type="molecule type" value="Genomic_DNA"/>
</dbReference>
<evidence type="ECO:0000256" key="1">
    <source>
        <dbReference type="ARBA" id="ARBA00001962"/>
    </source>
</evidence>
<dbReference type="Proteomes" id="UP000324907">
    <property type="component" value="Unassembled WGS sequence"/>
</dbReference>
<evidence type="ECO:0000256" key="3">
    <source>
        <dbReference type="ARBA" id="ARBA00023004"/>
    </source>
</evidence>
<dbReference type="Proteomes" id="UP000325113">
    <property type="component" value="Unassembled WGS sequence"/>
</dbReference>
<dbReference type="SUPFAM" id="SSF51197">
    <property type="entry name" value="Clavaminate synthase-like"/>
    <property type="match status" value="1"/>
</dbReference>
<protein>
    <recommendedName>
        <fullName evidence="9">Fe2OG dioxygenase domain-containing protein</fullName>
    </recommendedName>
</protein>
<accession>A0A5A8D4Z7</accession>
<comment type="cofactor">
    <cofactor evidence="1">
        <name>Fe cation</name>
        <dbReference type="ChEBI" id="CHEBI:24875"/>
    </cofactor>
</comment>
<evidence type="ECO:0000313" key="8">
    <source>
        <dbReference type="Proteomes" id="UP000325113"/>
    </source>
</evidence>
<proteinExistence type="predicted"/>
<evidence type="ECO:0000313" key="5">
    <source>
        <dbReference type="EMBL" id="KAA0159011.1"/>
    </source>
</evidence>
<evidence type="ECO:0008006" key="9">
    <source>
        <dbReference type="Google" id="ProtNLM"/>
    </source>
</evidence>
<dbReference type="GO" id="GO:0046872">
    <property type="term" value="F:metal ion binding"/>
    <property type="evidence" value="ECO:0007669"/>
    <property type="project" value="UniProtKB-KW"/>
</dbReference>
<dbReference type="PANTHER" id="PTHR20883">
    <property type="entry name" value="PHYTANOYL-COA DIOXYGENASE DOMAIN CONTAINING 1"/>
    <property type="match status" value="1"/>
</dbReference>
<evidence type="ECO:0000313" key="6">
    <source>
        <dbReference type="EMBL" id="KAA0160873.1"/>
    </source>
</evidence>
<name>A0A5A8D4Z7_CAFRO</name>
<comment type="caution">
    <text evidence="5">The sequence shown here is derived from an EMBL/GenBank/DDBJ whole genome shotgun (WGS) entry which is preliminary data.</text>
</comment>
<dbReference type="Gene3D" id="2.60.120.620">
    <property type="entry name" value="q2cbj1_9rhob like domain"/>
    <property type="match status" value="1"/>
</dbReference>
<sequence>MAGSAACESSAAGVAPAWASGYGLSDEQLATFDRDGILVVPGALSEEAMEAMRDRATAIADAWDGKDVSVFETSKEQARDAFFLESGDKVRCFAEQEAVDSGAALVTGAAGVNKIGHNLHQLEPAFKAVCFSEEVRAIYRSLGFRRPMAAQSMYIFKNPRIGGEVSPHQDGTFLWTDPQSCVGVWWALADCTLENGCLWAVPGSHKAGVERHFVRNEAGTGTTFEPLEATRPLTTEGGVPLECTAGSLVIIHGAVVHWSAPNRSDTPRPAFSLHVVEGDGVEWPSSNWLQRPPSDPIPPLFEE</sequence>
<evidence type="ECO:0000256" key="2">
    <source>
        <dbReference type="ARBA" id="ARBA00022723"/>
    </source>
</evidence>
<dbReference type="Pfam" id="PF05721">
    <property type="entry name" value="PhyH"/>
    <property type="match status" value="1"/>
</dbReference>
<dbReference type="AlphaFoldDB" id="A0A5A8D4Z7"/>
<reference evidence="7 8" key="1">
    <citation type="submission" date="2019-07" db="EMBL/GenBank/DDBJ databases">
        <title>Genomes of Cafeteria roenbergensis.</title>
        <authorList>
            <person name="Fischer M.G."/>
            <person name="Hackl T."/>
            <person name="Roman M."/>
        </authorList>
    </citation>
    <scope>NUCLEOTIDE SEQUENCE [LARGE SCALE GENOMIC DNA]</scope>
    <source>
        <strain evidence="5 8">Cflag</strain>
        <strain evidence="6 7">RCC970-E3</strain>
    </source>
</reference>
<keyword evidence="3" id="KW-0408">Iron</keyword>
<dbReference type="EMBL" id="VLTM01000059">
    <property type="protein sequence ID" value="KAA0159011.1"/>
    <property type="molecule type" value="Genomic_DNA"/>
</dbReference>
<keyword evidence="2" id="KW-0479">Metal-binding</keyword>
<feature type="compositionally biased region" description="Pro residues" evidence="4">
    <location>
        <begin position="293"/>
        <end position="303"/>
    </location>
</feature>
<gene>
    <name evidence="6" type="ORF">FNF28_05295</name>
    <name evidence="5" type="ORF">FNF31_05074</name>
</gene>
<evidence type="ECO:0000256" key="4">
    <source>
        <dbReference type="SAM" id="MobiDB-lite"/>
    </source>
</evidence>
<feature type="region of interest" description="Disordered" evidence="4">
    <location>
        <begin position="284"/>
        <end position="303"/>
    </location>
</feature>
<organism evidence="5 8">
    <name type="scientific">Cafeteria roenbergensis</name>
    <name type="common">Marine flagellate</name>
    <dbReference type="NCBI Taxonomy" id="33653"/>
    <lineage>
        <taxon>Eukaryota</taxon>
        <taxon>Sar</taxon>
        <taxon>Stramenopiles</taxon>
        <taxon>Bigyra</taxon>
        <taxon>Opalozoa</taxon>
        <taxon>Bicosoecida</taxon>
        <taxon>Cafeteriaceae</taxon>
        <taxon>Cafeteria</taxon>
    </lineage>
</organism>
<evidence type="ECO:0000313" key="7">
    <source>
        <dbReference type="Proteomes" id="UP000324907"/>
    </source>
</evidence>
<dbReference type="PANTHER" id="PTHR20883:SF15">
    <property type="entry name" value="PHYTANOYL-COA DIOXYGENASE DOMAIN-CONTAINING PROTEIN 1"/>
    <property type="match status" value="1"/>
</dbReference>